<evidence type="ECO:0000259" key="1">
    <source>
        <dbReference type="PROSITE" id="PS50801"/>
    </source>
</evidence>
<dbReference type="PANTHER" id="PTHR33495">
    <property type="entry name" value="ANTI-SIGMA FACTOR ANTAGONIST TM_1081-RELATED-RELATED"/>
    <property type="match status" value="1"/>
</dbReference>
<dbReference type="PANTHER" id="PTHR33495:SF2">
    <property type="entry name" value="ANTI-SIGMA FACTOR ANTAGONIST TM_1081-RELATED"/>
    <property type="match status" value="1"/>
</dbReference>
<dbReference type="InterPro" id="IPR002645">
    <property type="entry name" value="STAS_dom"/>
</dbReference>
<sequence>MTDRQWRAEDLAVGTSEVDGLAVTRVVGEVDLTGVDLIRAELGARLELRPPVLVVDLTDVTILGSLGIAALLEAHHHAAAAGVEFAVVASRRSVVRPLRLTEVDRLLTVVPTLDQVIAS</sequence>
<dbReference type="GO" id="GO:0043856">
    <property type="term" value="F:anti-sigma factor antagonist activity"/>
    <property type="evidence" value="ECO:0007669"/>
    <property type="project" value="TreeGrafter"/>
</dbReference>
<dbReference type="SUPFAM" id="SSF52091">
    <property type="entry name" value="SpoIIaa-like"/>
    <property type="match status" value="1"/>
</dbReference>
<organism evidence="2 3">
    <name type="scientific">Saccharothrix saharensis</name>
    <dbReference type="NCBI Taxonomy" id="571190"/>
    <lineage>
        <taxon>Bacteria</taxon>
        <taxon>Bacillati</taxon>
        <taxon>Actinomycetota</taxon>
        <taxon>Actinomycetes</taxon>
        <taxon>Pseudonocardiales</taxon>
        <taxon>Pseudonocardiaceae</taxon>
        <taxon>Saccharothrix</taxon>
    </lineage>
</organism>
<dbReference type="Proteomes" id="UP000316628">
    <property type="component" value="Unassembled WGS sequence"/>
</dbReference>
<accession>A0A543JNE4</accession>
<dbReference type="CDD" id="cd07043">
    <property type="entry name" value="STAS_anti-anti-sigma_factors"/>
    <property type="match status" value="1"/>
</dbReference>
<keyword evidence="3" id="KW-1185">Reference proteome</keyword>
<comment type="caution">
    <text evidence="2">The sequence shown here is derived from an EMBL/GenBank/DDBJ whole genome shotgun (WGS) entry which is preliminary data.</text>
</comment>
<proteinExistence type="predicted"/>
<name>A0A543JNE4_9PSEU</name>
<feature type="domain" description="STAS" evidence="1">
    <location>
        <begin position="11"/>
        <end position="119"/>
    </location>
</feature>
<gene>
    <name evidence="2" type="ORF">FHX81_6794</name>
</gene>
<dbReference type="OrthoDB" id="4571296at2"/>
<evidence type="ECO:0000313" key="3">
    <source>
        <dbReference type="Proteomes" id="UP000316628"/>
    </source>
</evidence>
<dbReference type="Gene3D" id="3.30.750.24">
    <property type="entry name" value="STAS domain"/>
    <property type="match status" value="1"/>
</dbReference>
<dbReference type="InterPro" id="IPR036513">
    <property type="entry name" value="STAS_dom_sf"/>
</dbReference>
<reference evidence="2 3" key="1">
    <citation type="submission" date="2019-06" db="EMBL/GenBank/DDBJ databases">
        <title>Sequencing the genomes of 1000 actinobacteria strains.</title>
        <authorList>
            <person name="Klenk H.-P."/>
        </authorList>
    </citation>
    <scope>NUCLEOTIDE SEQUENCE [LARGE SCALE GENOMIC DNA]</scope>
    <source>
        <strain evidence="2 3">DSM 45456</strain>
    </source>
</reference>
<dbReference type="AlphaFoldDB" id="A0A543JNE4"/>
<dbReference type="EMBL" id="VFPP01000001">
    <property type="protein sequence ID" value="TQM84350.1"/>
    <property type="molecule type" value="Genomic_DNA"/>
</dbReference>
<dbReference type="PROSITE" id="PS50801">
    <property type="entry name" value="STAS"/>
    <property type="match status" value="1"/>
</dbReference>
<protein>
    <submittedName>
        <fullName evidence="2">Anti-anti-sigma factor</fullName>
    </submittedName>
</protein>
<dbReference type="RefSeq" id="WP_141982547.1">
    <property type="nucleotide sequence ID" value="NZ_VFPP01000001.1"/>
</dbReference>
<evidence type="ECO:0000313" key="2">
    <source>
        <dbReference type="EMBL" id="TQM84350.1"/>
    </source>
</evidence>
<dbReference type="Pfam" id="PF01740">
    <property type="entry name" value="STAS"/>
    <property type="match status" value="1"/>
</dbReference>